<dbReference type="InterPro" id="IPR032402">
    <property type="entry name" value="AbLIM_anchor"/>
</dbReference>
<keyword evidence="4" id="KW-0677">Repeat</keyword>
<comment type="subcellular location">
    <subcellularLocation>
        <location evidence="1">Cytoplasm</location>
    </subcellularLocation>
</comment>
<comment type="caution">
    <text evidence="7">The sequence shown here is derived from an EMBL/GenBank/DDBJ whole genome shotgun (WGS) entry which is preliminary data.</text>
</comment>
<dbReference type="FunFam" id="1.10.950.10:FF:000001">
    <property type="entry name" value="actin-binding LIM protein 1 isoform X2"/>
    <property type="match status" value="1"/>
</dbReference>
<feature type="compositionally biased region" description="Polar residues" evidence="5">
    <location>
        <begin position="184"/>
        <end position="197"/>
    </location>
</feature>
<evidence type="ECO:0000256" key="4">
    <source>
        <dbReference type="ARBA" id="ARBA00022737"/>
    </source>
</evidence>
<dbReference type="Proteomes" id="UP000518266">
    <property type="component" value="Unassembled WGS sequence"/>
</dbReference>
<dbReference type="SMART" id="SM00153">
    <property type="entry name" value="VHP"/>
    <property type="match status" value="1"/>
</dbReference>
<evidence type="ECO:0000256" key="5">
    <source>
        <dbReference type="SAM" id="MobiDB-lite"/>
    </source>
</evidence>
<feature type="domain" description="HP" evidence="6">
    <location>
        <begin position="367"/>
        <end position="435"/>
    </location>
</feature>
<keyword evidence="3" id="KW-0597">Phosphoprotein</keyword>
<dbReference type="GO" id="GO:0051017">
    <property type="term" value="P:actin filament bundle assembly"/>
    <property type="evidence" value="ECO:0007669"/>
    <property type="project" value="TreeGrafter"/>
</dbReference>
<reference evidence="7 8" key="1">
    <citation type="submission" date="2020-03" db="EMBL/GenBank/DDBJ databases">
        <title>Dissostichus mawsoni Genome sequencing and assembly.</title>
        <authorList>
            <person name="Park H."/>
        </authorList>
    </citation>
    <scope>NUCLEOTIDE SEQUENCE [LARGE SCALE GENOMIC DNA]</scope>
    <source>
        <strain evidence="7">DM0001</strain>
        <tissue evidence="7">Muscle</tissue>
    </source>
</reference>
<evidence type="ECO:0000256" key="1">
    <source>
        <dbReference type="ARBA" id="ARBA00004496"/>
    </source>
</evidence>
<dbReference type="GO" id="GO:0030032">
    <property type="term" value="P:lamellipodium assembly"/>
    <property type="evidence" value="ECO:0007669"/>
    <property type="project" value="TreeGrafter"/>
</dbReference>
<evidence type="ECO:0000313" key="7">
    <source>
        <dbReference type="EMBL" id="KAF3848414.1"/>
    </source>
</evidence>
<dbReference type="Pfam" id="PF02209">
    <property type="entry name" value="VHP"/>
    <property type="match status" value="1"/>
</dbReference>
<dbReference type="GO" id="GO:0015629">
    <property type="term" value="C:actin cytoskeleton"/>
    <property type="evidence" value="ECO:0007669"/>
    <property type="project" value="TreeGrafter"/>
</dbReference>
<evidence type="ECO:0000259" key="6">
    <source>
        <dbReference type="PROSITE" id="PS51089"/>
    </source>
</evidence>
<dbReference type="Pfam" id="PF16182">
    <property type="entry name" value="AbLIM_anchor"/>
    <property type="match status" value="1"/>
</dbReference>
<dbReference type="PANTHER" id="PTHR24213">
    <property type="entry name" value="ACTIN-BINDING LIM PROTEIN"/>
    <property type="match status" value="1"/>
</dbReference>
<dbReference type="GO" id="GO:0005737">
    <property type="term" value="C:cytoplasm"/>
    <property type="evidence" value="ECO:0007669"/>
    <property type="project" value="UniProtKB-SubCell"/>
</dbReference>
<dbReference type="PANTHER" id="PTHR24213:SF17">
    <property type="entry name" value="DEMATIN"/>
    <property type="match status" value="1"/>
</dbReference>
<evidence type="ECO:0000256" key="3">
    <source>
        <dbReference type="ARBA" id="ARBA00022553"/>
    </source>
</evidence>
<sequence length="435" mass="48974">MSLWSCRHVSVELQTCLCGAADMSLWSCRHVSVELQTCLCGAADLSLELQTCLCGAADLSLELQTCLCGAADMSLWSCRHVSGAADMSLWSCRHVSVELKTCLCGAADMSLWSCRHVSVELKTCLCGAADMSLWSCRHVSVELQTCLCGAADIQPCAHLTYLICEDMLLVLLSWKVKARRAQSETDSVSPAGSTLTLQEKRRSQQHFHTPDNGANIYMKPPIYKQDGMKVSEGLTVIRSAMFPAAQPPDPNLPSKIETEYWPCPPSLATMEREGRRQKELQEDDEFEDLSGDAETLREQELEKIKSNLGRLILKEEKEKAVQYRRKTQLCPTERTCTLMQSAEFASEKGPPDARRERMDRGNSLPSILEQKVYQYEALMVTHRGRCRLPPGVDRTRLERHLAPDVFQQTFGMPMADFDRLSLWKRNDLKKKAQLF</sequence>
<dbReference type="Gene3D" id="1.10.950.10">
    <property type="entry name" value="Villin headpiece domain"/>
    <property type="match status" value="1"/>
</dbReference>
<dbReference type="InterPro" id="IPR051618">
    <property type="entry name" value="Actin-binding_LIM"/>
</dbReference>
<feature type="region of interest" description="Disordered" evidence="5">
    <location>
        <begin position="183"/>
        <end position="211"/>
    </location>
</feature>
<evidence type="ECO:0000313" key="8">
    <source>
        <dbReference type="Proteomes" id="UP000518266"/>
    </source>
</evidence>
<name>A0A7J5YG33_DISMA</name>
<keyword evidence="2" id="KW-0963">Cytoplasm</keyword>
<dbReference type="GO" id="GO:0005886">
    <property type="term" value="C:plasma membrane"/>
    <property type="evidence" value="ECO:0007669"/>
    <property type="project" value="TreeGrafter"/>
</dbReference>
<dbReference type="PROSITE" id="PS51089">
    <property type="entry name" value="HP"/>
    <property type="match status" value="1"/>
</dbReference>
<dbReference type="GO" id="GO:0051015">
    <property type="term" value="F:actin filament binding"/>
    <property type="evidence" value="ECO:0007669"/>
    <property type="project" value="TreeGrafter"/>
</dbReference>
<gene>
    <name evidence="7" type="ORF">F7725_014911</name>
</gene>
<evidence type="ECO:0000256" key="2">
    <source>
        <dbReference type="ARBA" id="ARBA00022490"/>
    </source>
</evidence>
<accession>A0A7J5YG33</accession>
<keyword evidence="8" id="KW-1185">Reference proteome</keyword>
<dbReference type="EMBL" id="JAAKFY010000012">
    <property type="protein sequence ID" value="KAF3848414.1"/>
    <property type="molecule type" value="Genomic_DNA"/>
</dbReference>
<dbReference type="InterPro" id="IPR036886">
    <property type="entry name" value="Villin_headpiece_dom_sf"/>
</dbReference>
<organism evidence="7 8">
    <name type="scientific">Dissostichus mawsoni</name>
    <name type="common">Antarctic cod</name>
    <dbReference type="NCBI Taxonomy" id="36200"/>
    <lineage>
        <taxon>Eukaryota</taxon>
        <taxon>Metazoa</taxon>
        <taxon>Chordata</taxon>
        <taxon>Craniata</taxon>
        <taxon>Vertebrata</taxon>
        <taxon>Euteleostomi</taxon>
        <taxon>Actinopterygii</taxon>
        <taxon>Neopterygii</taxon>
        <taxon>Teleostei</taxon>
        <taxon>Neoteleostei</taxon>
        <taxon>Acanthomorphata</taxon>
        <taxon>Eupercaria</taxon>
        <taxon>Perciformes</taxon>
        <taxon>Notothenioidei</taxon>
        <taxon>Nototheniidae</taxon>
        <taxon>Dissostichus</taxon>
    </lineage>
</organism>
<proteinExistence type="predicted"/>
<dbReference type="OrthoDB" id="1746725at2759"/>
<dbReference type="AlphaFoldDB" id="A0A7J5YG33"/>
<protein>
    <recommendedName>
        <fullName evidence="6">HP domain-containing protein</fullName>
    </recommendedName>
</protein>
<dbReference type="SUPFAM" id="SSF47050">
    <property type="entry name" value="VHP, Villin headpiece domain"/>
    <property type="match status" value="1"/>
</dbReference>
<dbReference type="InterPro" id="IPR003128">
    <property type="entry name" value="Villin_headpiece"/>
</dbReference>